<keyword evidence="2" id="KW-1185">Reference proteome</keyword>
<dbReference type="GeneID" id="65112584"/>
<organism evidence="1 2">
    <name type="scientific">Erwinia phage Cronus</name>
    <dbReference type="NCBI Taxonomy" id="2163633"/>
    <lineage>
        <taxon>Viruses</taxon>
        <taxon>Duplodnaviria</taxon>
        <taxon>Heunggongvirae</taxon>
        <taxon>Uroviricota</taxon>
        <taxon>Caudoviricetes</taxon>
        <taxon>Pantevenvirales</taxon>
        <taxon>Straboviridae</taxon>
        <taxon>Tevenvirinae</taxon>
        <taxon>Risoevirus</taxon>
        <taxon>Risoevirus cronus</taxon>
        <taxon>Roskildevirus cronus</taxon>
    </lineage>
</organism>
<evidence type="ECO:0000313" key="1">
    <source>
        <dbReference type="EMBL" id="AWD90442.1"/>
    </source>
</evidence>
<proteinExistence type="predicted"/>
<sequence>MAAQRWWITLTDDQYGYMYAEKKPLPFDRVTIWVQVPPATRPHQVTGNVSKVWDGN</sequence>
<evidence type="ECO:0000313" key="2">
    <source>
        <dbReference type="Proteomes" id="UP000246316"/>
    </source>
</evidence>
<dbReference type="RefSeq" id="YP_010094950.1">
    <property type="nucleotide sequence ID" value="NC_055743.1"/>
</dbReference>
<accession>A0A2S1GM31</accession>
<dbReference type="KEGG" id="vg:65112584"/>
<name>A0A2S1GM31_9CAUD</name>
<reference evidence="1" key="1">
    <citation type="submission" date="2018-03" db="EMBL/GenBank/DDBJ databases">
        <title>Phage therapy in agriculture - a green tech approach to combat plant pathogenic bacteria.</title>
        <authorList>
            <person name="Carstens A.B."/>
            <person name="Djurhuus A.M."/>
            <person name="Hansen L.H."/>
        </authorList>
    </citation>
    <scope>NUCLEOTIDE SEQUENCE [LARGE SCALE GENOMIC DNA]</scope>
</reference>
<protein>
    <submittedName>
        <fullName evidence="1">Uncharacterized protein</fullName>
    </submittedName>
</protein>
<dbReference type="Proteomes" id="UP000246316">
    <property type="component" value="Segment"/>
</dbReference>
<dbReference type="EMBL" id="MH059636">
    <property type="protein sequence ID" value="AWD90442.1"/>
    <property type="molecule type" value="Genomic_DNA"/>
</dbReference>